<organism evidence="2 3">
    <name type="scientific">Dreissena polymorpha</name>
    <name type="common">Zebra mussel</name>
    <name type="synonym">Mytilus polymorpha</name>
    <dbReference type="NCBI Taxonomy" id="45954"/>
    <lineage>
        <taxon>Eukaryota</taxon>
        <taxon>Metazoa</taxon>
        <taxon>Spiralia</taxon>
        <taxon>Lophotrochozoa</taxon>
        <taxon>Mollusca</taxon>
        <taxon>Bivalvia</taxon>
        <taxon>Autobranchia</taxon>
        <taxon>Heteroconchia</taxon>
        <taxon>Euheterodonta</taxon>
        <taxon>Imparidentia</taxon>
        <taxon>Neoheterodontei</taxon>
        <taxon>Myida</taxon>
        <taxon>Dreissenoidea</taxon>
        <taxon>Dreissenidae</taxon>
        <taxon>Dreissena</taxon>
    </lineage>
</organism>
<evidence type="ECO:0000313" key="3">
    <source>
        <dbReference type="Proteomes" id="UP000828390"/>
    </source>
</evidence>
<dbReference type="EMBL" id="JAIWYP010000001">
    <property type="protein sequence ID" value="KAH3889278.1"/>
    <property type="molecule type" value="Genomic_DNA"/>
</dbReference>
<accession>A0A9D4N437</accession>
<sequence length="111" mass="12428">MLMALQSSLERQSLKLTEFNTRLNNMEQNEEYCDEMECDDPSYMMATEGDGQSASANASTKISSSDDSESRFQTMLKRLKAHEECSVNVDGVLAENMNEQSQNTITETKPG</sequence>
<protein>
    <submittedName>
        <fullName evidence="2">Uncharacterized protein</fullName>
    </submittedName>
</protein>
<dbReference type="AlphaFoldDB" id="A0A9D4N437"/>
<feature type="compositionally biased region" description="Polar residues" evidence="1">
    <location>
        <begin position="50"/>
        <end position="62"/>
    </location>
</feature>
<evidence type="ECO:0000256" key="1">
    <source>
        <dbReference type="SAM" id="MobiDB-lite"/>
    </source>
</evidence>
<gene>
    <name evidence="2" type="ORF">DPMN_013331</name>
</gene>
<reference evidence="2" key="1">
    <citation type="journal article" date="2019" name="bioRxiv">
        <title>The Genome of the Zebra Mussel, Dreissena polymorpha: A Resource for Invasive Species Research.</title>
        <authorList>
            <person name="McCartney M.A."/>
            <person name="Auch B."/>
            <person name="Kono T."/>
            <person name="Mallez S."/>
            <person name="Zhang Y."/>
            <person name="Obille A."/>
            <person name="Becker A."/>
            <person name="Abrahante J.E."/>
            <person name="Garbe J."/>
            <person name="Badalamenti J.P."/>
            <person name="Herman A."/>
            <person name="Mangelson H."/>
            <person name="Liachko I."/>
            <person name="Sullivan S."/>
            <person name="Sone E.D."/>
            <person name="Koren S."/>
            <person name="Silverstein K.A.T."/>
            <person name="Beckman K.B."/>
            <person name="Gohl D.M."/>
        </authorList>
    </citation>
    <scope>NUCLEOTIDE SEQUENCE</scope>
    <source>
        <strain evidence="2">Duluth1</strain>
        <tissue evidence="2">Whole animal</tissue>
    </source>
</reference>
<comment type="caution">
    <text evidence="2">The sequence shown here is derived from an EMBL/GenBank/DDBJ whole genome shotgun (WGS) entry which is preliminary data.</text>
</comment>
<evidence type="ECO:0000313" key="2">
    <source>
        <dbReference type="EMBL" id="KAH3889278.1"/>
    </source>
</evidence>
<name>A0A9D4N437_DREPO</name>
<keyword evidence="3" id="KW-1185">Reference proteome</keyword>
<dbReference type="Proteomes" id="UP000828390">
    <property type="component" value="Unassembled WGS sequence"/>
</dbReference>
<proteinExistence type="predicted"/>
<reference evidence="2" key="2">
    <citation type="submission" date="2020-11" db="EMBL/GenBank/DDBJ databases">
        <authorList>
            <person name="McCartney M.A."/>
            <person name="Auch B."/>
            <person name="Kono T."/>
            <person name="Mallez S."/>
            <person name="Becker A."/>
            <person name="Gohl D.M."/>
            <person name="Silverstein K.A.T."/>
            <person name="Koren S."/>
            <person name="Bechman K.B."/>
            <person name="Herman A."/>
            <person name="Abrahante J.E."/>
            <person name="Garbe J."/>
        </authorList>
    </citation>
    <scope>NUCLEOTIDE SEQUENCE</scope>
    <source>
        <strain evidence="2">Duluth1</strain>
        <tissue evidence="2">Whole animal</tissue>
    </source>
</reference>
<feature type="region of interest" description="Disordered" evidence="1">
    <location>
        <begin position="41"/>
        <end position="70"/>
    </location>
</feature>